<keyword evidence="4 9" id="KW-0812">Transmembrane</keyword>
<dbReference type="PANTHER" id="PTHR33203:SF25">
    <property type="entry name" value="OLEOSIN 18.5 KDA"/>
    <property type="match status" value="1"/>
</dbReference>
<accession>A0A835QTH6</accession>
<dbReference type="EMBL" id="JADCNM010000007">
    <property type="protein sequence ID" value="KAG0474572.1"/>
    <property type="molecule type" value="Genomic_DNA"/>
</dbReference>
<keyword evidence="5 9" id="KW-1133">Transmembrane helix</keyword>
<comment type="function">
    <text evidence="1">May have a structural role to stabilize the lipid body during desiccation of the seed by preventing coalescence of the oil. Probably interacts with both lipid and phospholipid moieties of lipid bodies. May also provide recognition signals for specific lipase anchorage in lipolysis during seedling growth.</text>
</comment>
<dbReference type="Proteomes" id="UP000639772">
    <property type="component" value="Chromosome 7"/>
</dbReference>
<feature type="transmembrane region" description="Helical" evidence="9">
    <location>
        <begin position="71"/>
        <end position="99"/>
    </location>
</feature>
<protein>
    <recommendedName>
        <fullName evidence="7">Oleosin</fullName>
    </recommendedName>
</protein>
<proteinExistence type="inferred from homology"/>
<feature type="region of interest" description="Disordered" evidence="8">
    <location>
        <begin position="1"/>
        <end position="20"/>
    </location>
</feature>
<dbReference type="GO" id="GO:0009791">
    <property type="term" value="P:post-embryonic development"/>
    <property type="evidence" value="ECO:0007669"/>
    <property type="project" value="UniProtKB-ARBA"/>
</dbReference>
<evidence type="ECO:0000256" key="9">
    <source>
        <dbReference type="SAM" id="Phobius"/>
    </source>
</evidence>
<evidence type="ECO:0000256" key="5">
    <source>
        <dbReference type="ARBA" id="ARBA00022989"/>
    </source>
</evidence>
<keyword evidence="6 9" id="KW-0472">Membrane</keyword>
<evidence type="ECO:0000256" key="2">
    <source>
        <dbReference type="ARBA" id="ARBA00010858"/>
    </source>
</evidence>
<evidence type="ECO:0000256" key="4">
    <source>
        <dbReference type="ARBA" id="ARBA00022692"/>
    </source>
</evidence>
<sequence>MSEYVRGERGQVLPPSPQQQKQRSMVQQLVKAVAAATAGGSMLLMSGLTLAGTVIALTLATPLLVIFSPVLIPAAIALSLIAFGFVTSGGFGLAALSVLSWMYNYMTGKQPVGAEQIEQARARIASKARDIKESAQQRAEQASS</sequence>
<name>A0A835QTH6_VANPL</name>
<evidence type="ECO:0000313" key="10">
    <source>
        <dbReference type="EMBL" id="KAG0474572.1"/>
    </source>
</evidence>
<reference evidence="10 11" key="1">
    <citation type="journal article" date="2020" name="Nat. Food">
        <title>A phased Vanilla planifolia genome enables genetic improvement of flavour and production.</title>
        <authorList>
            <person name="Hasing T."/>
            <person name="Tang H."/>
            <person name="Brym M."/>
            <person name="Khazi F."/>
            <person name="Huang T."/>
            <person name="Chambers A.H."/>
        </authorList>
    </citation>
    <scope>NUCLEOTIDE SEQUENCE [LARGE SCALE GENOMIC DNA]</scope>
    <source>
        <tissue evidence="10">Leaf</tissue>
    </source>
</reference>
<dbReference type="PANTHER" id="PTHR33203">
    <property type="entry name" value="OLEOSIN"/>
    <property type="match status" value="1"/>
</dbReference>
<dbReference type="PROSITE" id="PS00811">
    <property type="entry name" value="OLEOSINS"/>
    <property type="match status" value="1"/>
</dbReference>
<dbReference type="OrthoDB" id="690239at2759"/>
<organism evidence="10 11">
    <name type="scientific">Vanilla planifolia</name>
    <name type="common">Vanilla</name>
    <dbReference type="NCBI Taxonomy" id="51239"/>
    <lineage>
        <taxon>Eukaryota</taxon>
        <taxon>Viridiplantae</taxon>
        <taxon>Streptophyta</taxon>
        <taxon>Embryophyta</taxon>
        <taxon>Tracheophyta</taxon>
        <taxon>Spermatophyta</taxon>
        <taxon>Magnoliopsida</taxon>
        <taxon>Liliopsida</taxon>
        <taxon>Asparagales</taxon>
        <taxon>Orchidaceae</taxon>
        <taxon>Vanilloideae</taxon>
        <taxon>Vanilleae</taxon>
        <taxon>Vanilla</taxon>
    </lineage>
</organism>
<dbReference type="GO" id="GO:0012511">
    <property type="term" value="C:monolayer-surrounded lipid storage body"/>
    <property type="evidence" value="ECO:0007669"/>
    <property type="project" value="InterPro"/>
</dbReference>
<dbReference type="GO" id="GO:0019915">
    <property type="term" value="P:lipid storage"/>
    <property type="evidence" value="ECO:0007669"/>
    <property type="project" value="TreeGrafter"/>
</dbReference>
<keyword evidence="3 7" id="KW-0551">Lipid droplet</keyword>
<dbReference type="InterPro" id="IPR000136">
    <property type="entry name" value="Oleosin"/>
</dbReference>
<dbReference type="AlphaFoldDB" id="A0A835QTH6"/>
<evidence type="ECO:0000256" key="8">
    <source>
        <dbReference type="SAM" id="MobiDB-lite"/>
    </source>
</evidence>
<evidence type="ECO:0000256" key="3">
    <source>
        <dbReference type="ARBA" id="ARBA00022677"/>
    </source>
</evidence>
<evidence type="ECO:0000256" key="1">
    <source>
        <dbReference type="ARBA" id="ARBA00002582"/>
    </source>
</evidence>
<evidence type="ECO:0000256" key="7">
    <source>
        <dbReference type="RuleBase" id="RU000540"/>
    </source>
</evidence>
<comment type="caution">
    <text evidence="10">The sequence shown here is derived from an EMBL/GenBank/DDBJ whole genome shotgun (WGS) entry which is preliminary data.</text>
</comment>
<evidence type="ECO:0000256" key="6">
    <source>
        <dbReference type="ARBA" id="ARBA00023136"/>
    </source>
</evidence>
<comment type="subcellular location">
    <subcellularLocation>
        <location evidence="7">Lipid droplet</location>
    </subcellularLocation>
    <subcellularLocation>
        <location evidence="7">Membrane</location>
        <topology evidence="7">Multi-pass membrane protein</topology>
    </subcellularLocation>
</comment>
<dbReference type="Pfam" id="PF01277">
    <property type="entry name" value="Oleosin"/>
    <property type="match status" value="1"/>
</dbReference>
<dbReference type="GO" id="GO:0016020">
    <property type="term" value="C:membrane"/>
    <property type="evidence" value="ECO:0007669"/>
    <property type="project" value="UniProtKB-SubCell"/>
</dbReference>
<dbReference type="GO" id="GO:0048608">
    <property type="term" value="P:reproductive structure development"/>
    <property type="evidence" value="ECO:0007669"/>
    <property type="project" value="UniProtKB-ARBA"/>
</dbReference>
<gene>
    <name evidence="10" type="ORF">HPP92_014258</name>
</gene>
<evidence type="ECO:0000313" key="11">
    <source>
        <dbReference type="Proteomes" id="UP000639772"/>
    </source>
</evidence>
<feature type="transmembrane region" description="Helical" evidence="9">
    <location>
        <begin position="29"/>
        <end position="59"/>
    </location>
</feature>
<comment type="similarity">
    <text evidence="2 7">Belongs to the oleosin family.</text>
</comment>